<dbReference type="Proteomes" id="UP000471640">
    <property type="component" value="Unassembled WGS sequence"/>
</dbReference>
<evidence type="ECO:0000313" key="3">
    <source>
        <dbReference type="EMBL" id="NEX23540.1"/>
    </source>
</evidence>
<evidence type="ECO:0000313" key="4">
    <source>
        <dbReference type="Proteomes" id="UP000471640"/>
    </source>
</evidence>
<feature type="region of interest" description="Disordered" evidence="1">
    <location>
        <begin position="18"/>
        <end position="37"/>
    </location>
</feature>
<proteinExistence type="predicted"/>
<accession>A0A6P1E170</accession>
<reference evidence="4" key="1">
    <citation type="journal article" date="2020" name="Microbiol. Resour. Announc.">
        <title>Draft Genome Sequences of Thiorhodococcus mannitoliphagus and Thiorhodococcus minor, Purple Sulfur Photosynthetic Bacteria in the Gammaproteobacterial Family Chromatiaceae.</title>
        <authorList>
            <person name="Aviles F.A."/>
            <person name="Meyer T.E."/>
            <person name="Kyndt J.A."/>
        </authorList>
    </citation>
    <scope>NUCLEOTIDE SEQUENCE [LARGE SCALE GENOMIC DNA]</scope>
    <source>
        <strain evidence="4">DSM 18266</strain>
    </source>
</reference>
<name>A0A6P1E170_9GAMM</name>
<evidence type="ECO:0000256" key="1">
    <source>
        <dbReference type="SAM" id="MobiDB-lite"/>
    </source>
</evidence>
<feature type="compositionally biased region" description="Basic and acidic residues" evidence="1">
    <location>
        <begin position="21"/>
        <end position="37"/>
    </location>
</feature>
<gene>
    <name evidence="3" type="ORF">G3480_25215</name>
</gene>
<reference evidence="3 4" key="2">
    <citation type="submission" date="2020-02" db="EMBL/GenBank/DDBJ databases">
        <title>Genome sequences of Thiorhodococcus mannitoliphagus and Thiorhodococcus minor, purple sulfur photosynthetic bacteria in the gammaproteobacterial family, Chromatiaceae.</title>
        <authorList>
            <person name="Aviles F.A."/>
            <person name="Meyer T.E."/>
            <person name="Kyndt J.A."/>
        </authorList>
    </citation>
    <scope>NUCLEOTIDE SEQUENCE [LARGE SCALE GENOMIC DNA]</scope>
    <source>
        <strain evidence="3 4">DSM 18266</strain>
    </source>
</reference>
<comment type="caution">
    <text evidence="3">The sequence shown here is derived from an EMBL/GenBank/DDBJ whole genome shotgun (WGS) entry which is preliminary data.</text>
</comment>
<organism evidence="3 4">
    <name type="scientific">Thiorhodococcus mannitoliphagus</name>
    <dbReference type="NCBI Taxonomy" id="329406"/>
    <lineage>
        <taxon>Bacteria</taxon>
        <taxon>Pseudomonadati</taxon>
        <taxon>Pseudomonadota</taxon>
        <taxon>Gammaproteobacteria</taxon>
        <taxon>Chromatiales</taxon>
        <taxon>Chromatiaceae</taxon>
        <taxon>Thiorhodococcus</taxon>
    </lineage>
</organism>
<dbReference type="Pfam" id="PF09820">
    <property type="entry name" value="AAA-ATPase_like"/>
    <property type="match status" value="1"/>
</dbReference>
<feature type="domain" description="AAA-ATPase-like" evidence="2">
    <location>
        <begin position="67"/>
        <end position="146"/>
    </location>
</feature>
<protein>
    <submittedName>
        <fullName evidence="3">AAA family ATPase</fullName>
    </submittedName>
</protein>
<evidence type="ECO:0000259" key="2">
    <source>
        <dbReference type="Pfam" id="PF09820"/>
    </source>
</evidence>
<dbReference type="InterPro" id="IPR018631">
    <property type="entry name" value="AAA-ATPase-like_dom"/>
</dbReference>
<keyword evidence="4" id="KW-1185">Reference proteome</keyword>
<dbReference type="EMBL" id="JAAIJR010000230">
    <property type="protein sequence ID" value="NEX23540.1"/>
    <property type="molecule type" value="Genomic_DNA"/>
</dbReference>
<dbReference type="AlphaFoldDB" id="A0A6P1E170"/>
<sequence>MLLRPRIGQGLRRTLRRHLDRRTADGGARRRPDPDVRLLDGQPRHAWRARGLLASHLRIRIGSFLKHHAAAIPAEEEPTINAETNNYQRLQRLLTVLAKHGLELDLFIDEYDHFANNILVEDGEAAYRELTHGGGFFKSFFALLKGRPAAPAAS</sequence>